<evidence type="ECO:0000313" key="3">
    <source>
        <dbReference type="Proteomes" id="UP000599109"/>
    </source>
</evidence>
<feature type="signal peptide" evidence="1">
    <location>
        <begin position="1"/>
        <end position="20"/>
    </location>
</feature>
<proteinExistence type="predicted"/>
<feature type="chain" id="PRO_5036953605" evidence="1">
    <location>
        <begin position="21"/>
        <end position="117"/>
    </location>
</feature>
<dbReference type="Pfam" id="PF13663">
    <property type="entry name" value="DUF4148"/>
    <property type="match status" value="1"/>
</dbReference>
<name>A0A936YZU8_9BURK</name>
<protein>
    <submittedName>
        <fullName evidence="2">DUF4148 domain-containing protein</fullName>
    </submittedName>
</protein>
<dbReference type="RefSeq" id="WP_201674330.1">
    <property type="nucleotide sequence ID" value="NZ_JAEQNE010000002.1"/>
</dbReference>
<organism evidence="2 3">
    <name type="scientific">Ramlibacter monticola</name>
    <dbReference type="NCBI Taxonomy" id="1926872"/>
    <lineage>
        <taxon>Bacteria</taxon>
        <taxon>Pseudomonadati</taxon>
        <taxon>Pseudomonadota</taxon>
        <taxon>Betaproteobacteria</taxon>
        <taxon>Burkholderiales</taxon>
        <taxon>Comamonadaceae</taxon>
        <taxon>Ramlibacter</taxon>
    </lineage>
</organism>
<accession>A0A936YZU8</accession>
<evidence type="ECO:0000256" key="1">
    <source>
        <dbReference type="SAM" id="SignalP"/>
    </source>
</evidence>
<dbReference type="EMBL" id="JAEQNE010000002">
    <property type="protein sequence ID" value="MBL0391722.1"/>
    <property type="molecule type" value="Genomic_DNA"/>
</dbReference>
<gene>
    <name evidence="2" type="ORF">JJ685_11300</name>
</gene>
<sequence length="117" mass="12388">MNRTIVIAALSFAAASSAFAESPIVDSTPFVSSRARADVQAELQQYKAAGVNPWAQSYNPLRGFQSTKSRQQVTADYLRSRDETAALTGEDSGSAWLSARTPSIAAPVLAGQPVNAQ</sequence>
<dbReference type="Proteomes" id="UP000599109">
    <property type="component" value="Unassembled WGS sequence"/>
</dbReference>
<comment type="caution">
    <text evidence="2">The sequence shown here is derived from an EMBL/GenBank/DDBJ whole genome shotgun (WGS) entry which is preliminary data.</text>
</comment>
<dbReference type="InterPro" id="IPR025421">
    <property type="entry name" value="DUF4148"/>
</dbReference>
<reference evidence="2 3" key="1">
    <citation type="journal article" date="2017" name="Int. J. Syst. Evol. Microbiol.">
        <title>Ramlibacter monticola sp. nov., isolated from forest soil.</title>
        <authorList>
            <person name="Chaudhary D.K."/>
            <person name="Kim J."/>
        </authorList>
    </citation>
    <scope>NUCLEOTIDE SEQUENCE [LARGE SCALE GENOMIC DNA]</scope>
    <source>
        <strain evidence="2 3">KACC 19175</strain>
    </source>
</reference>
<dbReference type="AlphaFoldDB" id="A0A936YZU8"/>
<keyword evidence="1" id="KW-0732">Signal</keyword>
<keyword evidence="3" id="KW-1185">Reference proteome</keyword>
<evidence type="ECO:0000313" key="2">
    <source>
        <dbReference type="EMBL" id="MBL0391722.1"/>
    </source>
</evidence>